<keyword evidence="12" id="KW-1185">Reference proteome</keyword>
<comment type="function">
    <text evidence="9">Component of the 9-1-1 cell-cycle checkpoint response complex that plays a major role in DNA repair. The 9-1-1 complex is recruited to DNA lesion upon damage by the RAD17-replication factor C (RFC) clamp loader complex. Acts then as a sliding clamp platform on DNA for several proteins involved in long-patch base excision repair (LP-BER). The 9-1-1 complex stimulates DNA polymerase beta (POLB) activity by increasing its affinity for the 3'-OH end of the primer-template and stabilizes POLB to those sites where LP-BER proceeds; endonuclease FEN1 cleavage activity on substrates with double, nick, or gap flaps of distinct sequences and lengths; and DNA ligase I (LIG1) on long-patch base excision repair substrates. The 9-1-1 complex is necessary for the recruitment of RHNO1 to sites of double-stranded breaks (DSB) occurring during the S phase. RAD9A possesses 3'-&gt;5' double stranded DNA exonuclease activity.</text>
</comment>
<dbReference type="GO" id="GO:0030896">
    <property type="term" value="C:checkpoint clamp complex"/>
    <property type="evidence" value="ECO:0007669"/>
    <property type="project" value="UniProtKB-UniRule"/>
</dbReference>
<dbReference type="Proteomes" id="UP000515154">
    <property type="component" value="Linkage group LG10"/>
</dbReference>
<dbReference type="KEGG" id="osn:115216502"/>
<evidence type="ECO:0000256" key="9">
    <source>
        <dbReference type="ARBA" id="ARBA00059283"/>
    </source>
</evidence>
<dbReference type="Pfam" id="PF04139">
    <property type="entry name" value="Rad9"/>
    <property type="match status" value="1"/>
</dbReference>
<evidence type="ECO:0000256" key="3">
    <source>
        <dbReference type="ARBA" id="ARBA00022553"/>
    </source>
</evidence>
<keyword evidence="7" id="KW-0269">Exonuclease</keyword>
<keyword evidence="6" id="KW-0378">Hydrolase</keyword>
<evidence type="ECO:0000256" key="1">
    <source>
        <dbReference type="ARBA" id="ARBA00004123"/>
    </source>
</evidence>
<comment type="subcellular location">
    <subcellularLocation>
        <location evidence="1">Nucleus</location>
    </subcellularLocation>
</comment>
<evidence type="ECO:0000256" key="8">
    <source>
        <dbReference type="ARBA" id="ARBA00023242"/>
    </source>
</evidence>
<organism evidence="12 13">
    <name type="scientific">Octopus sinensis</name>
    <name type="common">East Asian common octopus</name>
    <dbReference type="NCBI Taxonomy" id="2607531"/>
    <lineage>
        <taxon>Eukaryota</taxon>
        <taxon>Metazoa</taxon>
        <taxon>Spiralia</taxon>
        <taxon>Lophotrochozoa</taxon>
        <taxon>Mollusca</taxon>
        <taxon>Cephalopoda</taxon>
        <taxon>Coleoidea</taxon>
        <taxon>Octopodiformes</taxon>
        <taxon>Octopoda</taxon>
        <taxon>Incirrata</taxon>
        <taxon>Octopodidae</taxon>
        <taxon>Octopus</taxon>
    </lineage>
</organism>
<dbReference type="GO" id="GO:0031573">
    <property type="term" value="P:mitotic intra-S DNA damage checkpoint signaling"/>
    <property type="evidence" value="ECO:0007669"/>
    <property type="project" value="TreeGrafter"/>
</dbReference>
<keyword evidence="5" id="KW-0227">DNA damage</keyword>
<feature type="region of interest" description="Disordered" evidence="11">
    <location>
        <begin position="353"/>
        <end position="467"/>
    </location>
</feature>
<keyword evidence="4" id="KW-0540">Nuclease</keyword>
<evidence type="ECO:0000256" key="2">
    <source>
        <dbReference type="ARBA" id="ARBA00008494"/>
    </source>
</evidence>
<gene>
    <name evidence="13" type="primary">LOC115216502</name>
</gene>
<dbReference type="PANTHER" id="PTHR15237">
    <property type="entry name" value="DNA REPAIR PROTEIN RAD9"/>
    <property type="match status" value="1"/>
</dbReference>
<dbReference type="GO" id="GO:0071479">
    <property type="term" value="P:cellular response to ionizing radiation"/>
    <property type="evidence" value="ECO:0007669"/>
    <property type="project" value="TreeGrafter"/>
</dbReference>
<proteinExistence type="inferred from homology"/>
<evidence type="ECO:0000256" key="5">
    <source>
        <dbReference type="ARBA" id="ARBA00022763"/>
    </source>
</evidence>
<dbReference type="PIRSF" id="PIRSF009303">
    <property type="entry name" value="Cell_cycle_RAD9"/>
    <property type="match status" value="1"/>
</dbReference>
<dbReference type="GO" id="GO:0004527">
    <property type="term" value="F:exonuclease activity"/>
    <property type="evidence" value="ECO:0007669"/>
    <property type="project" value="UniProtKB-KW"/>
</dbReference>
<dbReference type="RefSeq" id="XP_029641798.1">
    <property type="nucleotide sequence ID" value="XM_029785938.2"/>
</dbReference>
<name>A0A6P7SUC0_9MOLL</name>
<evidence type="ECO:0000256" key="7">
    <source>
        <dbReference type="ARBA" id="ARBA00022839"/>
    </source>
</evidence>
<evidence type="ECO:0000256" key="10">
    <source>
        <dbReference type="PIRNR" id="PIRNR009303"/>
    </source>
</evidence>
<protein>
    <recommendedName>
        <fullName evidence="10">Cell cycle checkpoint control protein</fullName>
    </recommendedName>
</protein>
<dbReference type="PANTHER" id="PTHR15237:SF0">
    <property type="entry name" value="CELL CYCLE CHECKPOINT CONTROL PROTEIN"/>
    <property type="match status" value="1"/>
</dbReference>
<evidence type="ECO:0000256" key="4">
    <source>
        <dbReference type="ARBA" id="ARBA00022722"/>
    </source>
</evidence>
<evidence type="ECO:0000256" key="6">
    <source>
        <dbReference type="ARBA" id="ARBA00022801"/>
    </source>
</evidence>
<evidence type="ECO:0000313" key="12">
    <source>
        <dbReference type="Proteomes" id="UP000515154"/>
    </source>
</evidence>
<keyword evidence="3" id="KW-0597">Phosphoprotein</keyword>
<accession>A0A6P7SUC0</accession>
<feature type="compositionally biased region" description="Polar residues" evidence="11">
    <location>
        <begin position="358"/>
        <end position="382"/>
    </location>
</feature>
<dbReference type="AlphaFoldDB" id="A0A6P7SUC0"/>
<feature type="region of interest" description="Disordered" evidence="11">
    <location>
        <begin position="287"/>
        <end position="334"/>
    </location>
</feature>
<dbReference type="FunFam" id="3.70.10.10:FF:000005">
    <property type="entry name" value="Cell cycle checkpoint control protein"/>
    <property type="match status" value="1"/>
</dbReference>
<evidence type="ECO:0000256" key="11">
    <source>
        <dbReference type="SAM" id="MobiDB-lite"/>
    </source>
</evidence>
<evidence type="ECO:0000313" key="13">
    <source>
        <dbReference type="RefSeq" id="XP_029641798.1"/>
    </source>
</evidence>
<dbReference type="Gene3D" id="3.70.10.10">
    <property type="match status" value="1"/>
</dbReference>
<dbReference type="GO" id="GO:0000076">
    <property type="term" value="P:DNA replication checkpoint signaling"/>
    <property type="evidence" value="ECO:0007669"/>
    <property type="project" value="TreeGrafter"/>
</dbReference>
<dbReference type="InterPro" id="IPR007268">
    <property type="entry name" value="Rad9/Ddc1"/>
</dbReference>
<feature type="compositionally biased region" description="Acidic residues" evidence="11">
    <location>
        <begin position="419"/>
        <end position="430"/>
    </location>
</feature>
<dbReference type="InterPro" id="IPR026584">
    <property type="entry name" value="Rad9"/>
</dbReference>
<keyword evidence="8" id="KW-0539">Nucleus</keyword>
<dbReference type="SUPFAM" id="SSF55979">
    <property type="entry name" value="DNA clamp"/>
    <property type="match status" value="1"/>
</dbReference>
<dbReference type="InterPro" id="IPR046938">
    <property type="entry name" value="DNA_clamp_sf"/>
</dbReference>
<comment type="similarity">
    <text evidence="2 10">Belongs to the rad9 family.</text>
</comment>
<dbReference type="CDD" id="cd00577">
    <property type="entry name" value="PCNA"/>
    <property type="match status" value="1"/>
</dbReference>
<reference evidence="13" key="1">
    <citation type="submission" date="2025-08" db="UniProtKB">
        <authorList>
            <consortium name="RefSeq"/>
        </authorList>
    </citation>
    <scope>IDENTIFICATION</scope>
</reference>
<dbReference type="GO" id="GO:0006281">
    <property type="term" value="P:DNA repair"/>
    <property type="evidence" value="ECO:0007669"/>
    <property type="project" value="UniProtKB-UniRule"/>
</dbReference>
<feature type="compositionally biased region" description="Polar residues" evidence="11">
    <location>
        <begin position="300"/>
        <end position="309"/>
    </location>
</feature>
<sequence>MNMSCTIPGNNIKVFARAIHSLAKIGEELYIEQLDDGLYLKTVNSSRSAFASFQFNPKFFIQYLCDYHSNNDNLDNAKDEPLRCKISIKSCLKIFKSVATIEKTVQKCKITLNDKDDRLMFKLHCKHGIIKTHNLAFIECEMLQAVFDADDCENLLIASSRLLCDAVLNFQNNQEEITLEVSKEKISFKNHVDEPDPKKYMRTELNLLPDEFEECKIANNTNITFCLKELRAILSFAEATNLPVKLYFDTYGRPIIYSIQSERLFEANFVLATLAENEDNTCSQALSNNKKANHTKGKQSKLSAHSSKASPGKHKGSDREAANNMPTSCQMDADDSFNDDSIFVEWDEFTVNEPGDVSTPNVSSYAHQAPTESSPKSKQMVNSHKKASEHDSQEESNSPVIAVQFIPKPNLHVSKQNNDEDNNDDSEDDVIPGTPPSKKFKSLFFGSSQQSERESAPVLAIDTDDED</sequence>